<feature type="binding site" evidence="15">
    <location>
        <position position="468"/>
    </location>
    <ligand>
        <name>Mg(2+)</name>
        <dbReference type="ChEBI" id="CHEBI:18420"/>
        <note>shared with alpha subunit</note>
    </ligand>
</feature>
<keyword evidence="4 15" id="KW-0963">Cytoplasm</keyword>
<dbReference type="Pfam" id="PF03147">
    <property type="entry name" value="FDX-ACB"/>
    <property type="match status" value="1"/>
</dbReference>
<evidence type="ECO:0000256" key="10">
    <source>
        <dbReference type="ARBA" id="ARBA00022842"/>
    </source>
</evidence>
<feature type="domain" description="B5" evidence="19">
    <location>
        <begin position="403"/>
        <end position="481"/>
    </location>
</feature>
<evidence type="ECO:0000256" key="5">
    <source>
        <dbReference type="ARBA" id="ARBA00022555"/>
    </source>
</evidence>
<dbReference type="Pfam" id="PF01588">
    <property type="entry name" value="tRNA_bind"/>
    <property type="match status" value="1"/>
</dbReference>
<dbReference type="InterPro" id="IPR002547">
    <property type="entry name" value="tRNA-bd_dom"/>
</dbReference>
<dbReference type="InterPro" id="IPR041616">
    <property type="entry name" value="PheRS_beta_core"/>
</dbReference>
<dbReference type="GO" id="GO:0009328">
    <property type="term" value="C:phenylalanine-tRNA ligase complex"/>
    <property type="evidence" value="ECO:0007669"/>
    <property type="project" value="TreeGrafter"/>
</dbReference>
<dbReference type="GO" id="GO:0000049">
    <property type="term" value="F:tRNA binding"/>
    <property type="evidence" value="ECO:0007669"/>
    <property type="project" value="UniProtKB-UniRule"/>
</dbReference>
<dbReference type="CDD" id="cd02796">
    <property type="entry name" value="tRNA_bind_bactPheRS"/>
    <property type="match status" value="1"/>
</dbReference>
<evidence type="ECO:0000259" key="19">
    <source>
        <dbReference type="PROSITE" id="PS51483"/>
    </source>
</evidence>
<dbReference type="PANTHER" id="PTHR10947:SF0">
    <property type="entry name" value="PHENYLALANINE--TRNA LIGASE BETA SUBUNIT"/>
    <property type="match status" value="1"/>
</dbReference>
<dbReference type="InterPro" id="IPR045060">
    <property type="entry name" value="Phe-tRNA-ligase_IIc_bsu"/>
</dbReference>
<dbReference type="CDD" id="cd00769">
    <property type="entry name" value="PheRS_beta_core"/>
    <property type="match status" value="1"/>
</dbReference>
<feature type="binding site" evidence="15">
    <location>
        <position position="465"/>
    </location>
    <ligand>
        <name>Mg(2+)</name>
        <dbReference type="ChEBI" id="CHEBI:18420"/>
        <note>shared with alpha subunit</note>
    </ligand>
</feature>
<evidence type="ECO:0000256" key="1">
    <source>
        <dbReference type="ARBA" id="ARBA00004496"/>
    </source>
</evidence>
<evidence type="ECO:0000256" key="4">
    <source>
        <dbReference type="ARBA" id="ARBA00022490"/>
    </source>
</evidence>
<dbReference type="SUPFAM" id="SSF54991">
    <property type="entry name" value="Anticodon-binding domain of PheRS"/>
    <property type="match status" value="1"/>
</dbReference>
<dbReference type="PANTHER" id="PTHR10947">
    <property type="entry name" value="PHENYLALANYL-TRNA SYNTHETASE BETA CHAIN AND LEUCINE-RICH REPEAT-CONTAINING PROTEIN 47"/>
    <property type="match status" value="1"/>
</dbReference>
<evidence type="ECO:0000256" key="11">
    <source>
        <dbReference type="ARBA" id="ARBA00022884"/>
    </source>
</evidence>
<dbReference type="FunFam" id="2.40.50.140:FF:000045">
    <property type="entry name" value="Phenylalanine--tRNA ligase beta subunit"/>
    <property type="match status" value="1"/>
</dbReference>
<comment type="cofactor">
    <cofactor evidence="15">
        <name>Mg(2+)</name>
        <dbReference type="ChEBI" id="CHEBI:18420"/>
    </cofactor>
    <text evidence="15">Binds 2 magnesium ions per tetramer.</text>
</comment>
<evidence type="ECO:0000256" key="6">
    <source>
        <dbReference type="ARBA" id="ARBA00022598"/>
    </source>
</evidence>
<dbReference type="GO" id="GO:0005524">
    <property type="term" value="F:ATP binding"/>
    <property type="evidence" value="ECO:0007669"/>
    <property type="project" value="UniProtKB-UniRule"/>
</dbReference>
<accession>A0A4Q2RCC7</accession>
<dbReference type="Gene3D" id="3.30.70.380">
    <property type="entry name" value="Ferrodoxin-fold anticodon-binding domain"/>
    <property type="match status" value="1"/>
</dbReference>
<comment type="caution">
    <text evidence="20">The sequence shown here is derived from an EMBL/GenBank/DDBJ whole genome shotgun (WGS) entry which is preliminary data.</text>
</comment>
<keyword evidence="8 15" id="KW-0547">Nucleotide-binding</keyword>
<keyword evidence="6 15" id="KW-0436">Ligase</keyword>
<keyword evidence="13 15" id="KW-0030">Aminoacyl-tRNA synthetase</keyword>
<evidence type="ECO:0000313" key="20">
    <source>
        <dbReference type="EMBL" id="RYB03427.1"/>
    </source>
</evidence>
<dbReference type="InterPro" id="IPR004532">
    <property type="entry name" value="Phe-tRNA-ligase_IIc_bsu_bact"/>
</dbReference>
<feature type="domain" description="TRNA-binding" evidence="17">
    <location>
        <begin position="39"/>
        <end position="149"/>
    </location>
</feature>
<dbReference type="RefSeq" id="WP_129220381.1">
    <property type="nucleotide sequence ID" value="NZ_QYBC01000014.1"/>
</dbReference>
<dbReference type="GO" id="GO:0006432">
    <property type="term" value="P:phenylalanyl-tRNA aminoacylation"/>
    <property type="evidence" value="ECO:0007669"/>
    <property type="project" value="UniProtKB-UniRule"/>
</dbReference>
<comment type="catalytic activity">
    <reaction evidence="14 15">
        <text>tRNA(Phe) + L-phenylalanine + ATP = L-phenylalanyl-tRNA(Phe) + AMP + diphosphate + H(+)</text>
        <dbReference type="Rhea" id="RHEA:19413"/>
        <dbReference type="Rhea" id="RHEA-COMP:9668"/>
        <dbReference type="Rhea" id="RHEA-COMP:9699"/>
        <dbReference type="ChEBI" id="CHEBI:15378"/>
        <dbReference type="ChEBI" id="CHEBI:30616"/>
        <dbReference type="ChEBI" id="CHEBI:33019"/>
        <dbReference type="ChEBI" id="CHEBI:58095"/>
        <dbReference type="ChEBI" id="CHEBI:78442"/>
        <dbReference type="ChEBI" id="CHEBI:78531"/>
        <dbReference type="ChEBI" id="CHEBI:456215"/>
        <dbReference type="EC" id="6.1.1.20"/>
    </reaction>
</comment>
<reference evidence="20 21" key="2">
    <citation type="submission" date="2019-02" db="EMBL/GenBank/DDBJ databases">
        <title>'Lichenibacterium ramalinii' gen. nov. sp. nov., 'Lichenibacterium minor' gen. nov. sp. nov.</title>
        <authorList>
            <person name="Pankratov T."/>
        </authorList>
    </citation>
    <scope>NUCLEOTIDE SEQUENCE [LARGE SCALE GENOMIC DNA]</scope>
    <source>
        <strain evidence="20 21">RmlP001</strain>
    </source>
</reference>
<evidence type="ECO:0000256" key="13">
    <source>
        <dbReference type="ARBA" id="ARBA00023146"/>
    </source>
</evidence>
<sequence>MKFTLSWLKDHLDTEAGLAEIADALTRVGLEVEGIEDPAERFRGFTVARIIEAGQHPNADRLRVCSVDTGAGSPVQVVCGAPNARAGLVTVFSAPGTYIPGKDMTIASGVIRGVASNGMLCSASELGLSDEQDGIMELPEDARVGTPYGAFAGLDDPVIDVALTPNRPDAAGVHGIARDLAAVGLGRLKEAPVPEIRGGFAQPVPLRRELAEADEALCPAFALRLVRGVRNGPAPEWMRRRLAAIGLRPINALVDITNYMTFDRGRPLHVFDAAKVEGAVVVRRAREGETLAALNGRSYALDASMVVIADDAGVESLAGIMGGEASGCDEATTDVLIESALWDPTTIAQTGRKLGLSSDARYRFERGVDPAFTVPGIDLATRLVLDLCGGEASELTLDGAVPKPDHRIDFPLSEVHRLTGLDLPVSDMQRILERLGFDLVGHPDNADWIVARVPSWRPDVHGKADLVEEILRIAGLDRVESQPLPREPGVPRPVLTLLQRRTRLAKRVLAGEGLLEAVTWSFVSDEQARLFGGGAPELQLANPIAADLSTMRPSLLPGLLAGAGRNAARGAGDVALFEVGQVFLGDGEGDQRIAAAGLRRGTARAAGAGRHWSGPAEAAGLYDAKADAVALIAALGITPAAVQVVPGGPDWLHPGRSLTFRMGPKTTIGFCGEVHPEVLRRLDVAGPVACFEIVLDALPAPKARPTKARPKLVLSDLQPVERDFAFLVDRKVPAGDLVGAAQGADRALVAGVSVFDVYDGKGVPEGQKSVGLAVTLQPRDKTLAEADLEAVSAKIVEAVAKKVGGVLRSDSPSSATISTAPPATR</sequence>
<dbReference type="InterPro" id="IPR036690">
    <property type="entry name" value="Fdx_antiC-bd_sf"/>
</dbReference>
<dbReference type="Proteomes" id="UP000289411">
    <property type="component" value="Unassembled WGS sequence"/>
</dbReference>
<dbReference type="EMBL" id="QYBC01000014">
    <property type="protein sequence ID" value="RYB03427.1"/>
    <property type="molecule type" value="Genomic_DNA"/>
</dbReference>
<dbReference type="NCBIfam" id="NF045760">
    <property type="entry name" value="YtpR"/>
    <property type="match status" value="1"/>
</dbReference>
<feature type="binding site" evidence="15">
    <location>
        <position position="469"/>
    </location>
    <ligand>
        <name>Mg(2+)</name>
        <dbReference type="ChEBI" id="CHEBI:18420"/>
        <note>shared with alpha subunit</note>
    </ligand>
</feature>
<gene>
    <name evidence="15" type="primary">pheT</name>
    <name evidence="20" type="ORF">D3272_16835</name>
</gene>
<dbReference type="HAMAP" id="MF_00283">
    <property type="entry name" value="Phe_tRNA_synth_beta1"/>
    <property type="match status" value="1"/>
</dbReference>
<dbReference type="Gene3D" id="3.30.56.10">
    <property type="match status" value="2"/>
</dbReference>
<keyword evidence="12 15" id="KW-0648">Protein biosynthesis</keyword>
<dbReference type="SUPFAM" id="SSF56037">
    <property type="entry name" value="PheT/TilS domain"/>
    <property type="match status" value="1"/>
</dbReference>
<evidence type="ECO:0000256" key="16">
    <source>
        <dbReference type="PROSITE-ProRule" id="PRU00209"/>
    </source>
</evidence>
<evidence type="ECO:0000256" key="2">
    <source>
        <dbReference type="ARBA" id="ARBA00008653"/>
    </source>
</evidence>
<dbReference type="InterPro" id="IPR005146">
    <property type="entry name" value="B3/B4_tRNA-bd"/>
</dbReference>
<proteinExistence type="inferred from homology"/>
<keyword evidence="7 15" id="KW-0479">Metal-binding</keyword>
<evidence type="ECO:0000256" key="9">
    <source>
        <dbReference type="ARBA" id="ARBA00022840"/>
    </source>
</evidence>
<evidence type="ECO:0000256" key="15">
    <source>
        <dbReference type="HAMAP-Rule" id="MF_00283"/>
    </source>
</evidence>
<dbReference type="InterPro" id="IPR005121">
    <property type="entry name" value="Fdx_antiC-bd"/>
</dbReference>
<evidence type="ECO:0000313" key="21">
    <source>
        <dbReference type="Proteomes" id="UP000289411"/>
    </source>
</evidence>
<dbReference type="InterPro" id="IPR005147">
    <property type="entry name" value="tRNA_synthase_B5-dom"/>
</dbReference>
<evidence type="ECO:0000259" key="17">
    <source>
        <dbReference type="PROSITE" id="PS50886"/>
    </source>
</evidence>
<feature type="binding site" evidence="15">
    <location>
        <position position="459"/>
    </location>
    <ligand>
        <name>Mg(2+)</name>
        <dbReference type="ChEBI" id="CHEBI:18420"/>
        <note>shared with alpha subunit</note>
    </ligand>
</feature>
<dbReference type="InterPro" id="IPR033714">
    <property type="entry name" value="tRNA_bind_bactPheRS"/>
</dbReference>
<dbReference type="InterPro" id="IPR012340">
    <property type="entry name" value="NA-bd_OB-fold"/>
</dbReference>
<dbReference type="PROSITE" id="PS50886">
    <property type="entry name" value="TRBD"/>
    <property type="match status" value="1"/>
</dbReference>
<comment type="similarity">
    <text evidence="2 15">Belongs to the phenylalanyl-tRNA synthetase beta subunit family. Type 1 subfamily.</text>
</comment>
<dbReference type="Pfam" id="PF17759">
    <property type="entry name" value="tRNA_synthFbeta"/>
    <property type="match status" value="1"/>
</dbReference>
<dbReference type="InterPro" id="IPR045864">
    <property type="entry name" value="aa-tRNA-synth_II/BPL/LPL"/>
</dbReference>
<dbReference type="SMART" id="SM00873">
    <property type="entry name" value="B3_4"/>
    <property type="match status" value="1"/>
</dbReference>
<dbReference type="SUPFAM" id="SSF55681">
    <property type="entry name" value="Class II aaRS and biotin synthetases"/>
    <property type="match status" value="1"/>
</dbReference>
<dbReference type="Gene3D" id="2.40.50.140">
    <property type="entry name" value="Nucleic acid-binding proteins"/>
    <property type="match status" value="1"/>
</dbReference>
<keyword evidence="5 16" id="KW-0820">tRNA-binding</keyword>
<evidence type="ECO:0000256" key="3">
    <source>
        <dbReference type="ARBA" id="ARBA00011209"/>
    </source>
</evidence>
<evidence type="ECO:0000256" key="12">
    <source>
        <dbReference type="ARBA" id="ARBA00022917"/>
    </source>
</evidence>
<evidence type="ECO:0000256" key="7">
    <source>
        <dbReference type="ARBA" id="ARBA00022723"/>
    </source>
</evidence>
<dbReference type="Pfam" id="PF03483">
    <property type="entry name" value="B3_4"/>
    <property type="match status" value="1"/>
</dbReference>
<dbReference type="SMART" id="SM00874">
    <property type="entry name" value="B5"/>
    <property type="match status" value="1"/>
</dbReference>
<keyword evidence="11 16" id="KW-0694">RNA-binding</keyword>
<comment type="subunit">
    <text evidence="3 15">Tetramer of two alpha and two beta subunits.</text>
</comment>
<feature type="domain" description="FDX-ACB" evidence="18">
    <location>
        <begin position="715"/>
        <end position="808"/>
    </location>
</feature>
<dbReference type="Gene3D" id="3.30.930.10">
    <property type="entry name" value="Bira Bifunctional Protein, Domain 2"/>
    <property type="match status" value="1"/>
</dbReference>
<dbReference type="EC" id="6.1.1.20" evidence="15"/>
<evidence type="ECO:0000256" key="8">
    <source>
        <dbReference type="ARBA" id="ARBA00022741"/>
    </source>
</evidence>
<dbReference type="GO" id="GO:0000287">
    <property type="term" value="F:magnesium ion binding"/>
    <property type="evidence" value="ECO:0007669"/>
    <property type="project" value="UniProtKB-UniRule"/>
</dbReference>
<keyword evidence="10 15" id="KW-0460">Magnesium</keyword>
<dbReference type="SUPFAM" id="SSF46955">
    <property type="entry name" value="Putative DNA-binding domain"/>
    <property type="match status" value="1"/>
</dbReference>
<dbReference type="GO" id="GO:0004826">
    <property type="term" value="F:phenylalanine-tRNA ligase activity"/>
    <property type="evidence" value="ECO:0007669"/>
    <property type="project" value="UniProtKB-UniRule"/>
</dbReference>
<keyword evidence="21" id="KW-1185">Reference proteome</keyword>
<keyword evidence="9 15" id="KW-0067">ATP-binding</keyword>
<dbReference type="OrthoDB" id="9805455at2"/>
<dbReference type="InterPro" id="IPR020825">
    <property type="entry name" value="Phe-tRNA_synthase-like_B3/B4"/>
</dbReference>
<dbReference type="PROSITE" id="PS51447">
    <property type="entry name" value="FDX_ACB"/>
    <property type="match status" value="1"/>
</dbReference>
<comment type="subcellular location">
    <subcellularLocation>
        <location evidence="1 15">Cytoplasm</location>
    </subcellularLocation>
</comment>
<name>A0A4Q2RCC7_9HYPH</name>
<evidence type="ECO:0000256" key="14">
    <source>
        <dbReference type="ARBA" id="ARBA00049255"/>
    </source>
</evidence>
<dbReference type="Gene3D" id="3.50.40.10">
    <property type="entry name" value="Phenylalanyl-trna Synthetase, Chain B, domain 3"/>
    <property type="match status" value="1"/>
</dbReference>
<organism evidence="20 21">
    <name type="scientific">Lichenibacterium ramalinae</name>
    <dbReference type="NCBI Taxonomy" id="2316527"/>
    <lineage>
        <taxon>Bacteria</taxon>
        <taxon>Pseudomonadati</taxon>
        <taxon>Pseudomonadota</taxon>
        <taxon>Alphaproteobacteria</taxon>
        <taxon>Hyphomicrobiales</taxon>
        <taxon>Lichenihabitantaceae</taxon>
        <taxon>Lichenibacterium</taxon>
    </lineage>
</organism>
<dbReference type="SUPFAM" id="SSF50249">
    <property type="entry name" value="Nucleic acid-binding proteins"/>
    <property type="match status" value="1"/>
</dbReference>
<reference evidence="20 21" key="1">
    <citation type="submission" date="2018-09" db="EMBL/GenBank/DDBJ databases">
        <authorList>
            <person name="Grouzdev D.S."/>
            <person name="Krutkina M.S."/>
        </authorList>
    </citation>
    <scope>NUCLEOTIDE SEQUENCE [LARGE SCALE GENOMIC DNA]</scope>
    <source>
        <strain evidence="20 21">RmlP001</strain>
    </source>
</reference>
<dbReference type="Pfam" id="PF03484">
    <property type="entry name" value="B5"/>
    <property type="match status" value="1"/>
</dbReference>
<dbReference type="AlphaFoldDB" id="A0A4Q2RCC7"/>
<protein>
    <recommendedName>
        <fullName evidence="15">Phenylalanine--tRNA ligase beta subunit</fullName>
        <ecNumber evidence="15">6.1.1.20</ecNumber>
    </recommendedName>
    <alternativeName>
        <fullName evidence="15">Phenylalanyl-tRNA synthetase beta subunit</fullName>
        <shortName evidence="15">PheRS</shortName>
    </alternativeName>
</protein>
<dbReference type="SMART" id="SM00896">
    <property type="entry name" value="FDX-ACB"/>
    <property type="match status" value="1"/>
</dbReference>
<dbReference type="NCBIfam" id="TIGR00472">
    <property type="entry name" value="pheT_bact"/>
    <property type="match status" value="1"/>
</dbReference>
<dbReference type="PROSITE" id="PS51483">
    <property type="entry name" value="B5"/>
    <property type="match status" value="1"/>
</dbReference>
<evidence type="ECO:0000259" key="18">
    <source>
        <dbReference type="PROSITE" id="PS51447"/>
    </source>
</evidence>
<dbReference type="InterPro" id="IPR009061">
    <property type="entry name" value="DNA-bd_dom_put_sf"/>
</dbReference>